<evidence type="ECO:0000256" key="7">
    <source>
        <dbReference type="SAM" id="Phobius"/>
    </source>
</evidence>
<sequence length="887" mass="97862">MTNTNNNSIKKKYQNITAITRLNKKISPFWLLPFISLCISAVLFFQIIQEQGTNIKITFNNGDGLVAGKTQIRYQGLQIGVVKKVSFTDDLKKVNVEANIYPEAKKILHKNTKFWIVRPSASIAGISGLDTLVSGNYITLQPGDGEIEDTFVGEDKSPITKVNEGDLLIHLVADELGSIVIGSSIYFKEIPVGKIYDYHLSNEKNKIEIDVVIDKAYAQFVKQDSRFWNISGISADIGLSGINVDIASLGAIVQGAVAFDSPENSLPAEEKARYKLYADLDSAKRNTEIAITLTDITGLNAGKTAVYVHDNQIGVLSSLKPVQNKENLFQGTLLVNSDAAELFKANTNIVLRNKKPNLGDLSDIQKILRGKYFDILPGTGDKTNHFNVIKENEILLKQPNTMVLELTAPESYGITEGQQIYYNNLVIGDIITKIEEPNDVRFKIAIAAPFRHLIRPDTLFIAASNFEVNLTAEGLNFEAATPEKWLLGGIRVISGYRSGKPLTSYPLYSNLSNAEAGITQVQNIPSITLKATQLSGISKNSTLLYHQYEVGKILDIRPKHNIFEVDVFVYPKYRHLLTNKSLFWLESATKVNINSQGVNLEASPLSRVLKGAISFDNSGSGNDHNLYPNQFLAKSAKQVIMLEAKSAVNLSEGMPLRYKGLKIGEVSNIKLSNKNGISIKAIIDPKYITTIAREGSKFSVISPQVSAGSIEHLDTLLQPYIDINIGNGKPTHNFKLEQQLATATRYADGFPLILEATNAMNISENAPVLYRGLEVGTIKKLELNKLGDRVLIHILIDQQYKNLVRQNSEFWISSGYGMEVGFSGVSINTGTMQQLLKGGISFSTPSSKVIQPIAKAHQRFLLQIKRPNEAESWNSGVLNNATESKKL</sequence>
<feature type="domain" description="Mce/MlaD" evidence="8">
    <location>
        <begin position="52"/>
        <end position="143"/>
    </location>
</feature>
<keyword evidence="4 7" id="KW-0812">Transmembrane</keyword>
<feature type="domain" description="Mce/MlaD" evidence="8">
    <location>
        <begin position="752"/>
        <end position="814"/>
    </location>
</feature>
<dbReference type="RefSeq" id="WP_380818328.1">
    <property type="nucleotide sequence ID" value="NZ_JBHTJN010000004.1"/>
</dbReference>
<comment type="caution">
    <text evidence="9">The sequence shown here is derived from an EMBL/GenBank/DDBJ whole genome shotgun (WGS) entry which is preliminary data.</text>
</comment>
<evidence type="ECO:0000256" key="2">
    <source>
        <dbReference type="ARBA" id="ARBA00022475"/>
    </source>
</evidence>
<keyword evidence="3" id="KW-0997">Cell inner membrane</keyword>
<dbReference type="Proteomes" id="UP001596996">
    <property type="component" value="Unassembled WGS sequence"/>
</dbReference>
<reference evidence="10" key="1">
    <citation type="journal article" date="2019" name="Int. J. Syst. Evol. Microbiol.">
        <title>The Global Catalogue of Microorganisms (GCM) 10K type strain sequencing project: providing services to taxonomists for standard genome sequencing and annotation.</title>
        <authorList>
            <consortium name="The Broad Institute Genomics Platform"/>
            <consortium name="The Broad Institute Genome Sequencing Center for Infectious Disease"/>
            <person name="Wu L."/>
            <person name="Ma J."/>
        </authorList>
    </citation>
    <scope>NUCLEOTIDE SEQUENCE [LARGE SCALE GENOMIC DNA]</scope>
    <source>
        <strain evidence="10">CCUG 61707</strain>
    </source>
</reference>
<evidence type="ECO:0000259" key="8">
    <source>
        <dbReference type="Pfam" id="PF02470"/>
    </source>
</evidence>
<evidence type="ECO:0000313" key="10">
    <source>
        <dbReference type="Proteomes" id="UP001596996"/>
    </source>
</evidence>
<feature type="domain" description="Mce/MlaD" evidence="8">
    <location>
        <begin position="169"/>
        <end position="226"/>
    </location>
</feature>
<keyword evidence="6 7" id="KW-0472">Membrane</keyword>
<dbReference type="InterPro" id="IPR003399">
    <property type="entry name" value="Mce/MlaD"/>
</dbReference>
<dbReference type="InterPro" id="IPR051800">
    <property type="entry name" value="PqiA-PqiB_transport"/>
</dbReference>
<dbReference type="PANTHER" id="PTHR30462:SF0">
    <property type="entry name" value="INTERMEMBRANE TRANSPORT PROTEIN YEBT"/>
    <property type="match status" value="1"/>
</dbReference>
<gene>
    <name evidence="9" type="ORF">ACFQ02_01345</name>
</gene>
<protein>
    <submittedName>
        <fullName evidence="9">MlaD family protein</fullName>
    </submittedName>
</protein>
<dbReference type="EMBL" id="JBHTJN010000004">
    <property type="protein sequence ID" value="MFD0965512.1"/>
    <property type="molecule type" value="Genomic_DNA"/>
</dbReference>
<evidence type="ECO:0000256" key="1">
    <source>
        <dbReference type="ARBA" id="ARBA00004533"/>
    </source>
</evidence>
<feature type="domain" description="Mce/MlaD" evidence="8">
    <location>
        <begin position="638"/>
        <end position="724"/>
    </location>
</feature>
<evidence type="ECO:0000256" key="5">
    <source>
        <dbReference type="ARBA" id="ARBA00022989"/>
    </source>
</evidence>
<evidence type="ECO:0000256" key="6">
    <source>
        <dbReference type="ARBA" id="ARBA00023136"/>
    </source>
</evidence>
<comment type="subcellular location">
    <subcellularLocation>
        <location evidence="1">Cell inner membrane</location>
    </subcellularLocation>
</comment>
<evidence type="ECO:0000313" key="9">
    <source>
        <dbReference type="EMBL" id="MFD0965512.1"/>
    </source>
</evidence>
<evidence type="ECO:0000256" key="4">
    <source>
        <dbReference type="ARBA" id="ARBA00022692"/>
    </source>
</evidence>
<dbReference type="Pfam" id="PF02470">
    <property type="entry name" value="MlaD"/>
    <property type="match status" value="4"/>
</dbReference>
<proteinExistence type="predicted"/>
<keyword evidence="10" id="KW-1185">Reference proteome</keyword>
<keyword evidence="2" id="KW-1003">Cell membrane</keyword>
<organism evidence="9 10">
    <name type="scientific">Seminibacterium arietis</name>
    <dbReference type="NCBI Taxonomy" id="1173502"/>
    <lineage>
        <taxon>Bacteria</taxon>
        <taxon>Pseudomonadati</taxon>
        <taxon>Pseudomonadota</taxon>
        <taxon>Gammaproteobacteria</taxon>
        <taxon>Pasteurellales</taxon>
        <taxon>Pasteurellaceae</taxon>
        <taxon>Seminibacterium</taxon>
    </lineage>
</organism>
<keyword evidence="5 7" id="KW-1133">Transmembrane helix</keyword>
<accession>A0ABW3I7X4</accession>
<dbReference type="PANTHER" id="PTHR30462">
    <property type="entry name" value="INTERMEMBRANE TRANSPORT PROTEIN PQIB-RELATED"/>
    <property type="match status" value="1"/>
</dbReference>
<evidence type="ECO:0000256" key="3">
    <source>
        <dbReference type="ARBA" id="ARBA00022519"/>
    </source>
</evidence>
<feature type="transmembrane region" description="Helical" evidence="7">
    <location>
        <begin position="29"/>
        <end position="48"/>
    </location>
</feature>
<name>A0ABW3I7X4_9PAST</name>